<dbReference type="Gene3D" id="1.10.510.10">
    <property type="entry name" value="Transferase(Phosphotransferase) domain 1"/>
    <property type="match status" value="1"/>
</dbReference>
<dbReference type="PANTHER" id="PTHR44167">
    <property type="entry name" value="OVARIAN-SPECIFIC SERINE/THREONINE-PROTEIN KINASE LOK-RELATED"/>
    <property type="match status" value="1"/>
</dbReference>
<keyword evidence="2" id="KW-0418">Kinase</keyword>
<dbReference type="Gene3D" id="3.30.200.20">
    <property type="entry name" value="Phosphorylase Kinase, domain 1"/>
    <property type="match status" value="1"/>
</dbReference>
<accession>A0A6G8MZD8</accession>
<evidence type="ECO:0000313" key="2">
    <source>
        <dbReference type="EMBL" id="QIN54479.1"/>
    </source>
</evidence>
<dbReference type="SMART" id="SM00220">
    <property type="entry name" value="S_TKc"/>
    <property type="match status" value="1"/>
</dbReference>
<dbReference type="EMBL" id="MN873693">
    <property type="protein sequence ID" value="QIN54479.1"/>
    <property type="molecule type" value="Genomic_DNA"/>
</dbReference>
<dbReference type="InterPro" id="IPR036915">
    <property type="entry name" value="Cyclin-like_sf"/>
</dbReference>
<proteinExistence type="predicted"/>
<reference evidence="2" key="1">
    <citation type="submission" date="2019-12" db="EMBL/GenBank/DDBJ databases">
        <title>The DNA Methylation Landscape of Giant Viruses.</title>
        <authorList>
            <person name="Jeudy S."/>
            <person name="Rigou S."/>
            <person name="Alempic J.-M."/>
            <person name="Claverie J.-M."/>
            <person name="Abergel C."/>
            <person name="Legendre M."/>
        </authorList>
    </citation>
    <scope>NUCLEOTIDE SEQUENCE</scope>
    <source>
        <strain evidence="2">P4</strain>
    </source>
</reference>
<dbReference type="Gene3D" id="1.10.472.10">
    <property type="entry name" value="Cyclin-like"/>
    <property type="match status" value="1"/>
</dbReference>
<dbReference type="InterPro" id="IPR000719">
    <property type="entry name" value="Prot_kinase_dom"/>
</dbReference>
<dbReference type="GO" id="GO:0005524">
    <property type="term" value="F:ATP binding"/>
    <property type="evidence" value="ECO:0007669"/>
    <property type="project" value="InterPro"/>
</dbReference>
<keyword evidence="2" id="KW-0808">Transferase</keyword>
<keyword evidence="3" id="KW-1185">Reference proteome</keyword>
<feature type="domain" description="Protein kinase" evidence="1">
    <location>
        <begin position="5"/>
        <end position="284"/>
    </location>
</feature>
<organism evidence="2 3">
    <name type="scientific">Cedratvirus kamchatka</name>
    <dbReference type="NCBI Taxonomy" id="2716914"/>
    <lineage>
        <taxon>Viruses</taxon>
        <taxon>Pithoviruses</taxon>
        <taxon>Orthocedratvirinae</taxon>
        <taxon>Alphacedratvirus</taxon>
        <taxon>Alphacedratvirus rossiense</taxon>
    </lineage>
</organism>
<dbReference type="PROSITE" id="PS00108">
    <property type="entry name" value="PROTEIN_KINASE_ST"/>
    <property type="match status" value="1"/>
</dbReference>
<sequence>MYGNYRVIKELDSGSYGRVYKVKSLSEGDGQEYALKEFYKPEDYSGIPSPSEISLLFSFSCNKIVKALEFFREEDRYYLLMELGQDNMINHICDIFESEKETQRDFLQGDLVKSYCRDVACAVDYMHSGGFAHCDIKPANCLLFGKEVKLCDLGFSFLIKSNLVYPITPAFSPPETLHEDVESILEKRQLSFLSYFTQEKDYRAVDVWSLAVTFAFFLTGRYLFGNVNKEETLNNMITYIRYPVNYLTQNGVPEEWIPLLLKMLRPCSQERITIKQVLQDNIFTSLDREAVHTFHKLEPLLVPALAACPLIDQGRDFIYSFFAQNKPGSCMALSTLNAFYYVCSQRPELKEKANLLAFACLLLFSKVYARYVVDESEFVGEHTLEEIVDMEWQVMQTLNKKIFFSTLASELGEEKTKYSYLFQKEYTGN</sequence>
<dbReference type="InterPro" id="IPR011009">
    <property type="entry name" value="Kinase-like_dom_sf"/>
</dbReference>
<evidence type="ECO:0000259" key="1">
    <source>
        <dbReference type="PROSITE" id="PS50011"/>
    </source>
</evidence>
<dbReference type="Proteomes" id="UP001224087">
    <property type="component" value="Segment"/>
</dbReference>
<name>A0A6G8MZD8_9VIRU</name>
<dbReference type="PROSITE" id="PS50011">
    <property type="entry name" value="PROTEIN_KINASE_DOM"/>
    <property type="match status" value="1"/>
</dbReference>
<dbReference type="PANTHER" id="PTHR44167:SF18">
    <property type="entry name" value="PROTEIN KINASE DOMAIN-CONTAINING PROTEIN"/>
    <property type="match status" value="1"/>
</dbReference>
<gene>
    <name evidence="2" type="primary">ck354</name>
</gene>
<dbReference type="SUPFAM" id="SSF56112">
    <property type="entry name" value="Protein kinase-like (PK-like)"/>
    <property type="match status" value="1"/>
</dbReference>
<dbReference type="InterPro" id="IPR008271">
    <property type="entry name" value="Ser/Thr_kinase_AS"/>
</dbReference>
<dbReference type="SUPFAM" id="SSF47954">
    <property type="entry name" value="Cyclin-like"/>
    <property type="match status" value="1"/>
</dbReference>
<dbReference type="Pfam" id="PF00069">
    <property type="entry name" value="Pkinase"/>
    <property type="match status" value="1"/>
</dbReference>
<dbReference type="GO" id="GO:0004674">
    <property type="term" value="F:protein serine/threonine kinase activity"/>
    <property type="evidence" value="ECO:0007669"/>
    <property type="project" value="TreeGrafter"/>
</dbReference>
<protein>
    <submittedName>
        <fullName evidence="2">Protein kinase with cyclin box</fullName>
    </submittedName>
</protein>
<evidence type="ECO:0000313" key="3">
    <source>
        <dbReference type="Proteomes" id="UP001224087"/>
    </source>
</evidence>